<dbReference type="CDD" id="cd01392">
    <property type="entry name" value="HTH_LacI"/>
    <property type="match status" value="1"/>
</dbReference>
<dbReference type="PROSITE" id="PS50932">
    <property type="entry name" value="HTH_LACI_2"/>
    <property type="match status" value="1"/>
</dbReference>
<name>A0ABS8BRU1_9RHOB</name>
<keyword evidence="1" id="KW-0805">Transcription regulation</keyword>
<keyword evidence="3" id="KW-0804">Transcription</keyword>
<dbReference type="InterPro" id="IPR000843">
    <property type="entry name" value="HTH_LacI"/>
</dbReference>
<keyword evidence="2" id="KW-0238">DNA-binding</keyword>
<reference evidence="5" key="1">
    <citation type="submission" date="2021-10" db="EMBL/GenBank/DDBJ databases">
        <title>Loktanella gaetbuli sp. nov., isolated from a tidal flat.</title>
        <authorList>
            <person name="Park S."/>
            <person name="Yoon J.-H."/>
        </authorList>
    </citation>
    <scope>NUCLEOTIDE SEQUENCE</scope>
    <source>
        <strain evidence="5">TSTF-M6</strain>
    </source>
</reference>
<dbReference type="Gene3D" id="1.10.260.40">
    <property type="entry name" value="lambda repressor-like DNA-binding domains"/>
    <property type="match status" value="1"/>
</dbReference>
<organism evidence="5 6">
    <name type="scientific">Loktanella gaetbuli</name>
    <dbReference type="NCBI Taxonomy" id="2881335"/>
    <lineage>
        <taxon>Bacteria</taxon>
        <taxon>Pseudomonadati</taxon>
        <taxon>Pseudomonadota</taxon>
        <taxon>Alphaproteobacteria</taxon>
        <taxon>Rhodobacterales</taxon>
        <taxon>Roseobacteraceae</taxon>
        <taxon>Loktanella</taxon>
    </lineage>
</organism>
<accession>A0ABS8BRU1</accession>
<dbReference type="SUPFAM" id="SSF47413">
    <property type="entry name" value="lambda repressor-like DNA-binding domains"/>
    <property type="match status" value="1"/>
</dbReference>
<keyword evidence="6" id="KW-1185">Reference proteome</keyword>
<dbReference type="SMART" id="SM00354">
    <property type="entry name" value="HTH_LACI"/>
    <property type="match status" value="1"/>
</dbReference>
<sequence>MDDATRPRQRAPTLKTIAGLTDLAVPTVSRALSGALDISEDTRARVRAVADEIGYVPNRAGVRLRTGRTNVISLVMSTEHDIMNHTAKLISSVSAGLRNTPFHLIITPYFPDEDPMKPIRYIVESRSADAVIFNQIQPQDPRVRYLLDRKFPFATHGRSNWARDHAWFDFDNFAYGRIAVETLAARGRRHLLLVPPPDKQSYGQEMIAGCSDTARRLGIDLQIVVGFDSDSAIEDVQRGVSDLLDRQPAPDGIITGSTNSALGAGAALRTGGIAIGRDMDVFTKEAMVFLRRVWPEILTVSENVVAAGDFLARAAIAQVTHPKEDLMQKLDAPTWQLDDEAS</sequence>
<evidence type="ECO:0000256" key="2">
    <source>
        <dbReference type="ARBA" id="ARBA00023125"/>
    </source>
</evidence>
<evidence type="ECO:0000259" key="4">
    <source>
        <dbReference type="PROSITE" id="PS50932"/>
    </source>
</evidence>
<dbReference type="Pfam" id="PF13377">
    <property type="entry name" value="Peripla_BP_3"/>
    <property type="match status" value="1"/>
</dbReference>
<dbReference type="InterPro" id="IPR010982">
    <property type="entry name" value="Lambda_DNA-bd_dom_sf"/>
</dbReference>
<evidence type="ECO:0000313" key="6">
    <source>
        <dbReference type="Proteomes" id="UP001138961"/>
    </source>
</evidence>
<dbReference type="Gene3D" id="3.40.50.2300">
    <property type="match status" value="2"/>
</dbReference>
<evidence type="ECO:0000256" key="1">
    <source>
        <dbReference type="ARBA" id="ARBA00023015"/>
    </source>
</evidence>
<dbReference type="PANTHER" id="PTHR30146">
    <property type="entry name" value="LACI-RELATED TRANSCRIPTIONAL REPRESSOR"/>
    <property type="match status" value="1"/>
</dbReference>
<evidence type="ECO:0000313" key="5">
    <source>
        <dbReference type="EMBL" id="MCB5198455.1"/>
    </source>
</evidence>
<dbReference type="RefSeq" id="WP_226747395.1">
    <property type="nucleotide sequence ID" value="NZ_JAJATZ010000002.1"/>
</dbReference>
<dbReference type="Pfam" id="PF00356">
    <property type="entry name" value="LacI"/>
    <property type="match status" value="1"/>
</dbReference>
<dbReference type="InterPro" id="IPR028082">
    <property type="entry name" value="Peripla_BP_I"/>
</dbReference>
<dbReference type="PANTHER" id="PTHR30146:SF109">
    <property type="entry name" value="HTH-TYPE TRANSCRIPTIONAL REGULATOR GALS"/>
    <property type="match status" value="1"/>
</dbReference>
<comment type="caution">
    <text evidence="5">The sequence shown here is derived from an EMBL/GenBank/DDBJ whole genome shotgun (WGS) entry which is preliminary data.</text>
</comment>
<evidence type="ECO:0000256" key="3">
    <source>
        <dbReference type="ARBA" id="ARBA00023163"/>
    </source>
</evidence>
<protein>
    <submittedName>
        <fullName evidence="5">LacI family transcriptional regulator</fullName>
    </submittedName>
</protein>
<dbReference type="InterPro" id="IPR046335">
    <property type="entry name" value="LacI/GalR-like_sensor"/>
</dbReference>
<dbReference type="CDD" id="cd20009">
    <property type="entry name" value="PBP1_RafR-like"/>
    <property type="match status" value="1"/>
</dbReference>
<proteinExistence type="predicted"/>
<dbReference type="Proteomes" id="UP001138961">
    <property type="component" value="Unassembled WGS sequence"/>
</dbReference>
<dbReference type="EMBL" id="JAJATZ010000002">
    <property type="protein sequence ID" value="MCB5198455.1"/>
    <property type="molecule type" value="Genomic_DNA"/>
</dbReference>
<feature type="domain" description="HTH lacI-type" evidence="4">
    <location>
        <begin position="12"/>
        <end position="66"/>
    </location>
</feature>
<dbReference type="SUPFAM" id="SSF53822">
    <property type="entry name" value="Periplasmic binding protein-like I"/>
    <property type="match status" value="1"/>
</dbReference>
<gene>
    <name evidence="5" type="ORF">LGQ03_04305</name>
</gene>